<comment type="similarity">
    <text evidence="2 7">Belongs to the LDH/MDH superfamily. LDH family.</text>
</comment>
<keyword evidence="10" id="KW-1133">Transmembrane helix</keyword>
<dbReference type="PRINTS" id="PR00086">
    <property type="entry name" value="LLDHDRGNASE"/>
</dbReference>
<dbReference type="PIRSF" id="PIRSF000102">
    <property type="entry name" value="Lac_mal_DH"/>
    <property type="match status" value="1"/>
</dbReference>
<dbReference type="FunFam" id="3.40.50.720:FF:000018">
    <property type="entry name" value="Malate dehydrogenase"/>
    <property type="match status" value="1"/>
</dbReference>
<dbReference type="InterPro" id="IPR011304">
    <property type="entry name" value="L-lactate_DH"/>
</dbReference>
<evidence type="ECO:0000259" key="12">
    <source>
        <dbReference type="Pfam" id="PF02866"/>
    </source>
</evidence>
<dbReference type="PROSITE" id="PS00064">
    <property type="entry name" value="L_LDH"/>
    <property type="match status" value="1"/>
</dbReference>
<sequence length="310" mass="33836">MIKNETQRPTRAVIIGAGAVGTTTAYTLFLRERVSELVLIDTNHDKALGEALDMNHGLPFAGGVKLWAGDYSDCKDADIIVIAAGSNQRPGETRIDLLKRNTAIFEDIIQNIVKYNDHGIILVATNPVDILSYVTLKKSGFPVNRVIGSGTLLDSARFRYLIGQNKGINPRSIHAHIIGEHGDSELPLWSVANIAGIGIDLTDDERTDIFDRTKNAAYEIINAKGATSYAIALALDRIIASILLNESSVLNVSTLLTDYHGVSDVYLGVPCVVDRTGVREVLNLELNDEELTRFHASANKLKEQIASIFE</sequence>
<dbReference type="SUPFAM" id="SSF51735">
    <property type="entry name" value="NAD(P)-binding Rossmann-fold domains"/>
    <property type="match status" value="1"/>
</dbReference>
<feature type="transmembrane region" description="Helical" evidence="10">
    <location>
        <begin position="12"/>
        <end position="30"/>
    </location>
</feature>
<dbReference type="InterPro" id="IPR022383">
    <property type="entry name" value="Lactate/malate_DH_C"/>
</dbReference>
<evidence type="ECO:0000256" key="2">
    <source>
        <dbReference type="ARBA" id="ARBA00006054"/>
    </source>
</evidence>
<dbReference type="PANTHER" id="PTHR43128:SF16">
    <property type="entry name" value="L-LACTATE DEHYDROGENASE"/>
    <property type="match status" value="1"/>
</dbReference>
<feature type="binding site" evidence="7 9">
    <location>
        <position position="41"/>
    </location>
    <ligand>
        <name>NAD(+)</name>
        <dbReference type="ChEBI" id="CHEBI:57540"/>
    </ligand>
</feature>
<evidence type="ECO:0000259" key="11">
    <source>
        <dbReference type="Pfam" id="PF00056"/>
    </source>
</evidence>
<feature type="domain" description="Lactate/malate dehydrogenase N-terminal" evidence="11">
    <location>
        <begin position="11"/>
        <end position="148"/>
    </location>
</feature>
<evidence type="ECO:0000256" key="7">
    <source>
        <dbReference type="HAMAP-Rule" id="MF_00488"/>
    </source>
</evidence>
<keyword evidence="5 7" id="KW-0520">NAD</keyword>
<feature type="binding site" evidence="7">
    <location>
        <position position="159"/>
    </location>
    <ligand>
        <name>beta-D-fructose 1,6-bisphosphate</name>
        <dbReference type="ChEBI" id="CHEBI:32966"/>
        <note>allosteric activator</note>
    </ligand>
</feature>
<feature type="binding site" evidence="7">
    <location>
        <begin position="154"/>
        <end position="157"/>
    </location>
    <ligand>
        <name>substrate</name>
    </ligand>
</feature>
<dbReference type="CDD" id="cd05292">
    <property type="entry name" value="LDH_2"/>
    <property type="match status" value="1"/>
</dbReference>
<dbReference type="GO" id="GO:0005737">
    <property type="term" value="C:cytoplasm"/>
    <property type="evidence" value="ECO:0007669"/>
    <property type="project" value="UniProtKB-SubCell"/>
</dbReference>
<feature type="binding site" evidence="9">
    <location>
        <begin position="16"/>
        <end position="21"/>
    </location>
    <ligand>
        <name>NAD(+)</name>
        <dbReference type="ChEBI" id="CHEBI:57540"/>
    </ligand>
</feature>
<dbReference type="Pfam" id="PF02866">
    <property type="entry name" value="Ldh_1_C"/>
    <property type="match status" value="1"/>
</dbReference>
<feature type="binding site" evidence="7">
    <location>
        <position position="20"/>
    </location>
    <ligand>
        <name>NAD(+)</name>
        <dbReference type="ChEBI" id="CHEBI:57540"/>
    </ligand>
</feature>
<dbReference type="PATRIC" id="fig|1705565.3.peg.4221"/>
<gene>
    <name evidence="7" type="primary">ldh</name>
    <name evidence="13" type="ORF">AM231_11105</name>
</gene>
<organism evidence="13 14">
    <name type="scientific">Paenibacillus solani</name>
    <dbReference type="NCBI Taxonomy" id="1705565"/>
    <lineage>
        <taxon>Bacteria</taxon>
        <taxon>Bacillati</taxon>
        <taxon>Bacillota</taxon>
        <taxon>Bacilli</taxon>
        <taxon>Bacillales</taxon>
        <taxon>Paenibacillaceae</taxon>
        <taxon>Paenibacillus</taxon>
    </lineage>
</organism>
<dbReference type="Gene3D" id="3.40.50.720">
    <property type="entry name" value="NAD(P)-binding Rossmann-like Domain"/>
    <property type="match status" value="1"/>
</dbReference>
<comment type="caution">
    <text evidence="7">Lacks conserved residue(s) required for the propagation of feature annotation.</text>
</comment>
<dbReference type="NCBIfam" id="NF004863">
    <property type="entry name" value="PRK06223.1"/>
    <property type="match status" value="1"/>
</dbReference>
<evidence type="ECO:0000256" key="5">
    <source>
        <dbReference type="ARBA" id="ARBA00023027"/>
    </source>
</evidence>
<comment type="caution">
    <text evidence="13">The sequence shown here is derived from an EMBL/GenBank/DDBJ whole genome shotgun (WGS) entry which is preliminary data.</text>
</comment>
<dbReference type="InterPro" id="IPR001236">
    <property type="entry name" value="Lactate/malate_DH_N"/>
</dbReference>
<comment type="subcellular location">
    <subcellularLocation>
        <location evidence="7">Cytoplasm</location>
    </subcellularLocation>
</comment>
<feature type="binding site" evidence="7">
    <location>
        <position position="46"/>
    </location>
    <ligand>
        <name>NAD(+)</name>
        <dbReference type="ChEBI" id="CHEBI:57540"/>
    </ligand>
</feature>
<dbReference type="InterPro" id="IPR015955">
    <property type="entry name" value="Lactate_DH/Glyco_Ohase_4_C"/>
</dbReference>
<feature type="binding site" evidence="9">
    <location>
        <position position="101"/>
    </location>
    <ligand>
        <name>NAD(+)</name>
        <dbReference type="ChEBI" id="CHEBI:57540"/>
    </ligand>
</feature>
<keyword evidence="7" id="KW-0597">Phosphoprotein</keyword>
<evidence type="ECO:0000256" key="8">
    <source>
        <dbReference type="PIRSR" id="PIRSR000102-1"/>
    </source>
</evidence>
<dbReference type="Pfam" id="PF00056">
    <property type="entry name" value="Ldh_1_N"/>
    <property type="match status" value="1"/>
</dbReference>
<evidence type="ECO:0000313" key="13">
    <source>
        <dbReference type="EMBL" id="KOR89623.1"/>
    </source>
</evidence>
<evidence type="ECO:0000256" key="4">
    <source>
        <dbReference type="ARBA" id="ARBA00023002"/>
    </source>
</evidence>
<feature type="binding site" evidence="7">
    <location>
        <begin position="126"/>
        <end position="129"/>
    </location>
    <ligand>
        <name>substrate</name>
    </ligand>
</feature>
<comment type="activity regulation">
    <text evidence="7">Allosterically activated by fructose 1,6-bisphosphate (FBP).</text>
</comment>
<dbReference type="UniPathway" id="UPA00554">
    <property type="reaction ID" value="UER00611"/>
</dbReference>
<evidence type="ECO:0000256" key="3">
    <source>
        <dbReference type="ARBA" id="ARBA00012967"/>
    </source>
</evidence>
<keyword evidence="7" id="KW-0963">Cytoplasm</keyword>
<dbReference type="Gene3D" id="3.90.110.10">
    <property type="entry name" value="Lactate dehydrogenase/glycoside hydrolase, family 4, C-terminal"/>
    <property type="match status" value="1"/>
</dbReference>
<dbReference type="InterPro" id="IPR036291">
    <property type="entry name" value="NAD(P)-bd_dom_sf"/>
</dbReference>
<keyword evidence="4 7" id="KW-0560">Oxidoreductase</keyword>
<comment type="function">
    <text evidence="7">Catalyzes the conversion of lactate to pyruvate.</text>
</comment>
<feature type="binding site" evidence="7">
    <location>
        <begin position="124"/>
        <end position="126"/>
    </location>
    <ligand>
        <name>NAD(+)</name>
        <dbReference type="ChEBI" id="CHEBI:57540"/>
    </ligand>
</feature>
<feature type="active site" description="Proton acceptor" evidence="7 8">
    <location>
        <position position="181"/>
    </location>
</feature>
<evidence type="ECO:0000256" key="6">
    <source>
        <dbReference type="ARBA" id="ARBA00049258"/>
    </source>
</evidence>
<dbReference type="NCBIfam" id="TIGR01771">
    <property type="entry name" value="L-LDH-NAD"/>
    <property type="match status" value="1"/>
</dbReference>
<comment type="catalytic activity">
    <reaction evidence="6 7">
        <text>(S)-lactate + NAD(+) = pyruvate + NADH + H(+)</text>
        <dbReference type="Rhea" id="RHEA:23444"/>
        <dbReference type="ChEBI" id="CHEBI:15361"/>
        <dbReference type="ChEBI" id="CHEBI:15378"/>
        <dbReference type="ChEBI" id="CHEBI:16651"/>
        <dbReference type="ChEBI" id="CHEBI:57540"/>
        <dbReference type="ChEBI" id="CHEBI:57945"/>
        <dbReference type="EC" id="1.1.1.27"/>
    </reaction>
</comment>
<dbReference type="OrthoDB" id="9802969at2"/>
<feature type="binding site" evidence="7">
    <location>
        <position position="71"/>
    </location>
    <ligand>
        <name>NAD(+)</name>
        <dbReference type="ChEBI" id="CHEBI:57540"/>
    </ligand>
</feature>
<name>A0A0M1P560_9BACL</name>
<keyword evidence="10" id="KW-0812">Transmembrane</keyword>
<dbReference type="PANTHER" id="PTHR43128">
    <property type="entry name" value="L-2-HYDROXYCARBOXYLATE DEHYDROGENASE (NAD(P)(+))"/>
    <property type="match status" value="1"/>
</dbReference>
<dbReference type="NCBIfam" id="NF000824">
    <property type="entry name" value="PRK00066.1"/>
    <property type="match status" value="1"/>
</dbReference>
<dbReference type="EC" id="1.1.1.27" evidence="3 7"/>
<dbReference type="InterPro" id="IPR018177">
    <property type="entry name" value="L-lactate_DH_AS"/>
</dbReference>
<dbReference type="InterPro" id="IPR001557">
    <property type="entry name" value="L-lactate/malate_DH"/>
</dbReference>
<feature type="binding site" evidence="7">
    <location>
        <position position="227"/>
    </location>
    <ligand>
        <name>substrate</name>
    </ligand>
</feature>
<accession>A0A0M1P560</accession>
<feature type="binding site" evidence="7">
    <location>
        <position position="149"/>
    </location>
    <ligand>
        <name>NAD(+)</name>
        <dbReference type="ChEBI" id="CHEBI:57540"/>
    </ligand>
</feature>
<comment type="subunit">
    <text evidence="7">Homotetramer.</text>
</comment>
<dbReference type="EMBL" id="LIUT01000001">
    <property type="protein sequence ID" value="KOR89623.1"/>
    <property type="molecule type" value="Genomic_DNA"/>
</dbReference>
<feature type="binding site" evidence="7">
    <location>
        <position position="174"/>
    </location>
    <ligand>
        <name>beta-D-fructose 1,6-bisphosphate</name>
        <dbReference type="ChEBI" id="CHEBI:32966"/>
        <note>allosteric activator</note>
    </ligand>
</feature>
<reference evidence="14" key="1">
    <citation type="submission" date="2015-08" db="EMBL/GenBank/DDBJ databases">
        <title>Genome sequencing project for genomic taxonomy and phylogenomics of Bacillus-like bacteria.</title>
        <authorList>
            <person name="Liu B."/>
            <person name="Wang J."/>
            <person name="Zhu Y."/>
            <person name="Liu G."/>
            <person name="Chen Q."/>
            <person name="Chen Z."/>
            <person name="Lan J."/>
            <person name="Che J."/>
            <person name="Ge C."/>
            <person name="Shi H."/>
            <person name="Pan Z."/>
            <person name="Liu X."/>
        </authorList>
    </citation>
    <scope>NUCLEOTIDE SEQUENCE [LARGE SCALE GENOMIC DNA]</scope>
    <source>
        <strain evidence="14">FJAT-22460</strain>
    </source>
</reference>
<dbReference type="AlphaFoldDB" id="A0A0M1P560"/>
<dbReference type="GO" id="GO:0004459">
    <property type="term" value="F:L-lactate dehydrogenase (NAD+) activity"/>
    <property type="evidence" value="ECO:0007669"/>
    <property type="project" value="UniProtKB-UniRule"/>
</dbReference>
<proteinExistence type="inferred from homology"/>
<keyword evidence="7" id="KW-0021">Allosteric enzyme</keyword>
<dbReference type="Proteomes" id="UP000036932">
    <property type="component" value="Unassembled WGS sequence"/>
</dbReference>
<comment type="pathway">
    <text evidence="1 7">Fermentation; pyruvate fermentation to lactate; (S)-lactate from pyruvate: step 1/1.</text>
</comment>
<evidence type="ECO:0000313" key="14">
    <source>
        <dbReference type="Proteomes" id="UP000036932"/>
    </source>
</evidence>
<feature type="binding site" evidence="7">
    <location>
        <position position="88"/>
    </location>
    <ligand>
        <name>substrate</name>
    </ligand>
</feature>
<evidence type="ECO:0000256" key="1">
    <source>
        <dbReference type="ARBA" id="ARBA00004843"/>
    </source>
</evidence>
<dbReference type="GO" id="GO:0006089">
    <property type="term" value="P:lactate metabolic process"/>
    <property type="evidence" value="ECO:0007669"/>
    <property type="project" value="TreeGrafter"/>
</dbReference>
<evidence type="ECO:0000256" key="10">
    <source>
        <dbReference type="SAM" id="Phobius"/>
    </source>
</evidence>
<feature type="modified residue" description="Phosphotyrosine" evidence="7">
    <location>
        <position position="218"/>
    </location>
</feature>
<dbReference type="GO" id="GO:0006096">
    <property type="term" value="P:glycolytic process"/>
    <property type="evidence" value="ECO:0007669"/>
    <property type="project" value="UniProtKB-UniRule"/>
</dbReference>
<dbReference type="RefSeq" id="WP_054402659.1">
    <property type="nucleotide sequence ID" value="NZ_JBCMXJ010000005.1"/>
</dbReference>
<dbReference type="SUPFAM" id="SSF56327">
    <property type="entry name" value="LDH C-terminal domain-like"/>
    <property type="match status" value="1"/>
</dbReference>
<dbReference type="HAMAP" id="MF_00488">
    <property type="entry name" value="Lactate_dehydrog"/>
    <property type="match status" value="1"/>
</dbReference>
<feature type="binding site" evidence="7">
    <location>
        <position position="94"/>
    </location>
    <ligand>
        <name>substrate</name>
    </ligand>
</feature>
<keyword evidence="10" id="KW-0472">Membrane</keyword>
<feature type="domain" description="Lactate/malate dehydrogenase C-terminal" evidence="12">
    <location>
        <begin position="151"/>
        <end position="309"/>
    </location>
</feature>
<keyword evidence="14" id="KW-1185">Reference proteome</keyword>
<evidence type="ECO:0000256" key="9">
    <source>
        <dbReference type="PIRSR" id="PIRSR000102-3"/>
    </source>
</evidence>
<protein>
    <recommendedName>
        <fullName evidence="3 7">L-lactate dehydrogenase</fullName>
        <shortName evidence="7">L-LDH</shortName>
        <ecNumber evidence="3 7">1.1.1.27</ecNumber>
    </recommendedName>
</protein>